<keyword evidence="5 8" id="KW-1133">Transmembrane helix</keyword>
<keyword evidence="4" id="KW-0125">Carotenoid biosynthesis</keyword>
<comment type="subcellular location">
    <subcellularLocation>
        <location evidence="1">Membrane</location>
        <topology evidence="1">Multi-pass membrane protein</topology>
    </subcellularLocation>
</comment>
<dbReference type="NCBIfam" id="TIGR03462">
    <property type="entry name" value="CarR_dom_SF"/>
    <property type="match status" value="1"/>
</dbReference>
<dbReference type="RefSeq" id="WP_344344773.1">
    <property type="nucleotide sequence ID" value="NZ_BAAAQT010000008.1"/>
</dbReference>
<evidence type="ECO:0000256" key="7">
    <source>
        <dbReference type="ARBA" id="ARBA00023235"/>
    </source>
</evidence>
<keyword evidence="6 8" id="KW-0472">Membrane</keyword>
<dbReference type="EMBL" id="BAAAQT010000008">
    <property type="protein sequence ID" value="GAA2176126.1"/>
    <property type="molecule type" value="Genomic_DNA"/>
</dbReference>
<organism evidence="9 10">
    <name type="scientific">Agrococcus versicolor</name>
    <dbReference type="NCBI Taxonomy" id="501482"/>
    <lineage>
        <taxon>Bacteria</taxon>
        <taxon>Bacillati</taxon>
        <taxon>Actinomycetota</taxon>
        <taxon>Actinomycetes</taxon>
        <taxon>Micrococcales</taxon>
        <taxon>Microbacteriaceae</taxon>
        <taxon>Agrococcus</taxon>
    </lineage>
</organism>
<protein>
    <recommendedName>
        <fullName evidence="11">Lycopene cyclase domain-containing protein</fullName>
    </recommendedName>
</protein>
<evidence type="ECO:0000256" key="2">
    <source>
        <dbReference type="ARBA" id="ARBA00004829"/>
    </source>
</evidence>
<evidence type="ECO:0000256" key="3">
    <source>
        <dbReference type="ARBA" id="ARBA00022692"/>
    </source>
</evidence>
<name>A0ABP5MTR4_9MICO</name>
<feature type="transmembrane region" description="Helical" evidence="8">
    <location>
        <begin position="38"/>
        <end position="63"/>
    </location>
</feature>
<evidence type="ECO:0000256" key="1">
    <source>
        <dbReference type="ARBA" id="ARBA00004141"/>
    </source>
</evidence>
<reference evidence="10" key="1">
    <citation type="journal article" date="2019" name="Int. J. Syst. Evol. Microbiol.">
        <title>The Global Catalogue of Microorganisms (GCM) 10K type strain sequencing project: providing services to taxonomists for standard genome sequencing and annotation.</title>
        <authorList>
            <consortium name="The Broad Institute Genomics Platform"/>
            <consortium name="The Broad Institute Genome Sequencing Center for Infectious Disease"/>
            <person name="Wu L."/>
            <person name="Ma J."/>
        </authorList>
    </citation>
    <scope>NUCLEOTIDE SEQUENCE [LARGE SCALE GENOMIC DNA]</scope>
    <source>
        <strain evidence="10">JCM 16026</strain>
    </source>
</reference>
<dbReference type="Proteomes" id="UP001501599">
    <property type="component" value="Unassembled WGS sequence"/>
</dbReference>
<feature type="transmembrane region" description="Helical" evidence="8">
    <location>
        <begin position="83"/>
        <end position="101"/>
    </location>
</feature>
<evidence type="ECO:0000256" key="8">
    <source>
        <dbReference type="SAM" id="Phobius"/>
    </source>
</evidence>
<keyword evidence="3 8" id="KW-0812">Transmembrane</keyword>
<accession>A0ABP5MTR4</accession>
<evidence type="ECO:0000256" key="4">
    <source>
        <dbReference type="ARBA" id="ARBA00022746"/>
    </source>
</evidence>
<evidence type="ECO:0000256" key="6">
    <source>
        <dbReference type="ARBA" id="ARBA00023136"/>
    </source>
</evidence>
<feature type="transmembrane region" description="Helical" evidence="8">
    <location>
        <begin position="6"/>
        <end position="26"/>
    </location>
</feature>
<evidence type="ECO:0000256" key="5">
    <source>
        <dbReference type="ARBA" id="ARBA00022989"/>
    </source>
</evidence>
<evidence type="ECO:0008006" key="11">
    <source>
        <dbReference type="Google" id="ProtNLM"/>
    </source>
</evidence>
<comment type="caution">
    <text evidence="9">The sequence shown here is derived from an EMBL/GenBank/DDBJ whole genome shotgun (WGS) entry which is preliminary data.</text>
</comment>
<evidence type="ECO:0000313" key="9">
    <source>
        <dbReference type="EMBL" id="GAA2176126.1"/>
    </source>
</evidence>
<comment type="pathway">
    <text evidence="2">Carotenoid biosynthesis.</text>
</comment>
<keyword evidence="7" id="KW-0413">Isomerase</keyword>
<dbReference type="InterPro" id="IPR017825">
    <property type="entry name" value="Lycopene_cyclase_dom"/>
</dbReference>
<sequence>MTLLSFAYLGALLGAMAGMGLLDHRWRLALFHDARRTLVAVAASTALLLAWDVTAIVLGIFRIGASPGMTGIELGPHMPVEEPIFLVFLSYTSVVLWRLALRIPGLARPRRAQAGAEVT</sequence>
<gene>
    <name evidence="9" type="ORF">GCM10009846_28670</name>
</gene>
<keyword evidence="10" id="KW-1185">Reference proteome</keyword>
<evidence type="ECO:0000313" key="10">
    <source>
        <dbReference type="Proteomes" id="UP001501599"/>
    </source>
</evidence>
<proteinExistence type="predicted"/>